<organism evidence="3 4">
    <name type="scientific">Brevibacterium aurantiacum</name>
    <dbReference type="NCBI Taxonomy" id="273384"/>
    <lineage>
        <taxon>Bacteria</taxon>
        <taxon>Bacillati</taxon>
        <taxon>Actinomycetota</taxon>
        <taxon>Actinomycetes</taxon>
        <taxon>Micrococcales</taxon>
        <taxon>Brevibacteriaceae</taxon>
        <taxon>Brevibacterium</taxon>
    </lineage>
</organism>
<keyword evidence="2" id="KW-0812">Transmembrane</keyword>
<accession>A0A556C9J8</accession>
<sequence>MLRTILVASIRTRGILRAWLPSNILLDFIRTRAGLKWGVPAMLMSGVYFVIAYWCTVAIHNGGPGWLHLVFLVCVWSAFKFLIMGPVSLVLLANARGVERVQRHRAAQATTEVPDGDESNPAATSPQKDPAAS</sequence>
<dbReference type="AlphaFoldDB" id="A0A556C9J8"/>
<name>A0A556C9J8_BREAU</name>
<evidence type="ECO:0000313" key="3">
    <source>
        <dbReference type="EMBL" id="TSI14127.1"/>
    </source>
</evidence>
<feature type="region of interest" description="Disordered" evidence="1">
    <location>
        <begin position="103"/>
        <end position="133"/>
    </location>
</feature>
<comment type="caution">
    <text evidence="3">The sequence shown here is derived from an EMBL/GenBank/DDBJ whole genome shotgun (WGS) entry which is preliminary data.</text>
</comment>
<proteinExistence type="predicted"/>
<gene>
    <name evidence="3" type="ORF">FO013_15375</name>
</gene>
<evidence type="ECO:0000256" key="2">
    <source>
        <dbReference type="SAM" id="Phobius"/>
    </source>
</evidence>
<feature type="transmembrane region" description="Helical" evidence="2">
    <location>
        <begin position="37"/>
        <end position="60"/>
    </location>
</feature>
<protein>
    <submittedName>
        <fullName evidence="3">Sulfate permease</fullName>
    </submittedName>
</protein>
<evidence type="ECO:0000313" key="4">
    <source>
        <dbReference type="Proteomes" id="UP000316406"/>
    </source>
</evidence>
<dbReference type="RefSeq" id="WP_143923438.1">
    <property type="nucleotide sequence ID" value="NZ_VLTK01000009.1"/>
</dbReference>
<keyword evidence="4" id="KW-1185">Reference proteome</keyword>
<dbReference type="EMBL" id="VLTK01000009">
    <property type="protein sequence ID" value="TSI14127.1"/>
    <property type="molecule type" value="Genomic_DNA"/>
</dbReference>
<dbReference type="OrthoDB" id="4774131at2"/>
<dbReference type="Proteomes" id="UP000316406">
    <property type="component" value="Unassembled WGS sequence"/>
</dbReference>
<evidence type="ECO:0000256" key="1">
    <source>
        <dbReference type="SAM" id="MobiDB-lite"/>
    </source>
</evidence>
<keyword evidence="2" id="KW-0472">Membrane</keyword>
<reference evidence="3 4" key="1">
    <citation type="submission" date="2019-07" db="EMBL/GenBank/DDBJ databases">
        <title>Draft genome sequence of Brevibacterium aurantiacum XU54 isolated from Xinjiang China.</title>
        <authorList>
            <person name="Xu X."/>
        </authorList>
    </citation>
    <scope>NUCLEOTIDE SEQUENCE [LARGE SCALE GENOMIC DNA]</scope>
    <source>
        <strain evidence="3 4">XU54</strain>
    </source>
</reference>
<keyword evidence="2" id="KW-1133">Transmembrane helix</keyword>
<feature type="transmembrane region" description="Helical" evidence="2">
    <location>
        <begin position="66"/>
        <end position="93"/>
    </location>
</feature>